<dbReference type="GO" id="GO:0003887">
    <property type="term" value="F:DNA-directed DNA polymerase activity"/>
    <property type="evidence" value="ECO:0007669"/>
    <property type="project" value="UniProtKB-UniRule"/>
</dbReference>
<dbReference type="AlphaFoldDB" id="E4LAL0"/>
<dbReference type="EC" id="2.7.7.7" evidence="7"/>
<dbReference type="InterPro" id="IPR003141">
    <property type="entry name" value="Pol/His_phosphatase_N"/>
</dbReference>
<evidence type="ECO:0000256" key="4">
    <source>
        <dbReference type="ARBA" id="ARBA00022839"/>
    </source>
</evidence>
<dbReference type="NCBIfam" id="TIGR01405">
    <property type="entry name" value="polC_Gram_pos"/>
    <property type="match status" value="1"/>
</dbReference>
<dbReference type="Pfam" id="PF17657">
    <property type="entry name" value="DNA_pol3_finger"/>
    <property type="match status" value="1"/>
</dbReference>
<dbReference type="SMART" id="SM00481">
    <property type="entry name" value="POLIIIAc"/>
    <property type="match status" value="1"/>
</dbReference>
<protein>
    <recommendedName>
        <fullName evidence="7">DNA polymerase III PolC-type</fullName>
        <shortName evidence="7">PolIII</shortName>
        <ecNumber evidence="7">2.7.7.7</ecNumber>
    </recommendedName>
</protein>
<dbReference type="PANTHER" id="PTHR32294">
    <property type="entry name" value="DNA POLYMERASE III SUBUNIT ALPHA"/>
    <property type="match status" value="1"/>
</dbReference>
<keyword evidence="2 7" id="KW-0548">Nucleotidyltransferase</keyword>
<dbReference type="Gene3D" id="1.10.150.870">
    <property type="match status" value="1"/>
</dbReference>
<evidence type="ECO:0000256" key="5">
    <source>
        <dbReference type="ARBA" id="ARBA00022932"/>
    </source>
</evidence>
<dbReference type="CDD" id="cd07435">
    <property type="entry name" value="PHP_PolIIIA_POLC"/>
    <property type="match status" value="1"/>
</dbReference>
<comment type="similarity">
    <text evidence="7">Belongs to the DNA polymerase type-C family. PolC subfamily.</text>
</comment>
<dbReference type="InterPro" id="IPR004013">
    <property type="entry name" value="PHP_dom"/>
</dbReference>
<dbReference type="GO" id="GO:0005737">
    <property type="term" value="C:cytoplasm"/>
    <property type="evidence" value="ECO:0007669"/>
    <property type="project" value="UniProtKB-SubCell"/>
</dbReference>
<dbReference type="Gene3D" id="1.10.150.700">
    <property type="entry name" value="PolC, middle finger domain"/>
    <property type="match status" value="1"/>
</dbReference>
<keyword evidence="7" id="KW-0963">Cytoplasm</keyword>
<dbReference type="OrthoDB" id="9804290at2"/>
<dbReference type="SUPFAM" id="SSF160975">
    <property type="entry name" value="AF1531-like"/>
    <property type="match status" value="1"/>
</dbReference>
<dbReference type="Pfam" id="PF02811">
    <property type="entry name" value="PHP"/>
    <property type="match status" value="1"/>
</dbReference>
<dbReference type="SUPFAM" id="SSF89550">
    <property type="entry name" value="PHP domain-like"/>
    <property type="match status" value="1"/>
</dbReference>
<dbReference type="Pfam" id="PF14579">
    <property type="entry name" value="HHH_6"/>
    <property type="match status" value="1"/>
</dbReference>
<name>E4LAL0_9FIRM</name>
<dbReference type="Gene3D" id="2.40.50.140">
    <property type="entry name" value="Nucleic acid-binding proteins"/>
    <property type="match status" value="1"/>
</dbReference>
<organism evidence="9 10">
    <name type="scientific">Dialister micraerophilus UPII 345-E</name>
    <dbReference type="NCBI Taxonomy" id="910314"/>
    <lineage>
        <taxon>Bacteria</taxon>
        <taxon>Bacillati</taxon>
        <taxon>Bacillota</taxon>
        <taxon>Negativicutes</taxon>
        <taxon>Veillonellales</taxon>
        <taxon>Veillonellaceae</taxon>
        <taxon>Dialister</taxon>
    </lineage>
</organism>
<comment type="subcellular location">
    <subcellularLocation>
        <location evidence="7">Cytoplasm</location>
    </subcellularLocation>
</comment>
<dbReference type="InterPro" id="IPR006308">
    <property type="entry name" value="Pol_III_a_PolC-type_gram_pos"/>
</dbReference>
<dbReference type="HAMAP" id="MF_00356">
    <property type="entry name" value="DNApol_PolC"/>
    <property type="match status" value="1"/>
</dbReference>
<dbReference type="eggNOG" id="COG2176">
    <property type="taxonomic scope" value="Bacteria"/>
</dbReference>
<keyword evidence="1 7" id="KW-0808">Transferase</keyword>
<dbReference type="Pfam" id="PF07733">
    <property type="entry name" value="DNA_pol3_alpha"/>
    <property type="match status" value="2"/>
</dbReference>
<evidence type="ECO:0000256" key="3">
    <source>
        <dbReference type="ARBA" id="ARBA00022705"/>
    </source>
</evidence>
<keyword evidence="3 7" id="KW-0235">DNA replication</keyword>
<keyword evidence="7" id="KW-0378">Hydrolase</keyword>
<comment type="function">
    <text evidence="7">Required for replicative DNA synthesis. This DNA polymerase also exhibits 3' to 5' exonuclease activity.</text>
</comment>
<evidence type="ECO:0000256" key="6">
    <source>
        <dbReference type="ARBA" id="ARBA00049244"/>
    </source>
</evidence>
<evidence type="ECO:0000256" key="1">
    <source>
        <dbReference type="ARBA" id="ARBA00022679"/>
    </source>
</evidence>
<dbReference type="RefSeq" id="WP_007555249.1">
    <property type="nucleotide sequence ID" value="NZ_AENT01000030.1"/>
</dbReference>
<dbReference type="InterPro" id="IPR044923">
    <property type="entry name" value="PolC_middle_finger_sf"/>
</dbReference>
<dbReference type="PANTHER" id="PTHR32294:SF5">
    <property type="entry name" value="DNA POLYMERASE III POLC-TYPE"/>
    <property type="match status" value="1"/>
</dbReference>
<dbReference type="GO" id="GO:0006261">
    <property type="term" value="P:DNA-templated DNA replication"/>
    <property type="evidence" value="ECO:0007669"/>
    <property type="project" value="UniProtKB-UniRule"/>
</dbReference>
<sequence>MGKYRLQARKKDALITVLEVDTESRAWHLKADNKEAAIKSLAEMSEELKGIESFFVNGEDVTSYVFSQKENLNEKKENTPIFELPEIKPASNIESIVLPSIEEIKKAGEFSQKNNFKQDKPVKLSMPETLPVLKCKKEKKNIKKFDGMFIGKKIPSGDRMDIRDIRGETGNIIIQGKVVSFEIKELRPDPRTKAERRLLIMDVADDTNGISCKKFFNNATEAEAVEQYLKKGMFVKIRGSVQLDNFSGGLVLQIAQMCVCEVEKIEHKDDAELTRVELHLHTKMSLDGLIDNEEIIKTAKEWNHPAVAITDHGVIQAFPKIQEIAAKYKQKVIYGMEGYMIENIPEDVDADRQKYNHIIVLAKNMTGMRNLYRLVTISHLKFFRKRPLMPKAILEEFHEGLLYGTACVAGEFFRAVLNKESDEELIKRAKFYDYLEVQPVGNNAFMIKDDKYADVNSVEDLQRLNKRIIEIGEKANIPVCATSDAHYMFKEQSRKRELLLSMWEKSGEAESHPPVYVRTTKEMLEDFNYLPEEKAKEIVITNTRKIADSCEWIEPLAEEWKSYNPKISGADDKLVDMCYENAYRIYGNPLPKIVKDRLELELTPIIRHGYGVLYYIAHKLVKHSNDRGYLVGSRGSVGSSFVATMAQITEVNPLEPHYVCLNCHWSHFYTDNSVGCGFDLPNKKCPKCGNELNKDGHNIPFAVFLGFDGDKVPDIDLNFSSGDDQAVAHKYTEELFGRDNVFRAGTIAGIQDRTAFGLVKKYAENRQLNVNDIFIESLSSDIVGVKRTTGQHPAGIMVCPRDMDIHNFTPLQYAANKKHEKDEDGNIIPGTITTHFDYHSISGRMLKLDILGHDDPKIIRMLQDITGVDPLHIPFNEQKVLSLFQNTDALGISSEQLEKVIGHKGVKVGAIGLPEYGTPFVRVMLEDTKPKNFSELVRISGFSHGTDVWLNNAKDLITSGKVKLEEAISTRDDIMNYLMKHGVDALISFKTMENVRKGKGLEKGNSNNEKYIREANVPEWFIQSCKKISYLFPRSHAVAYVMMAFRIAWFKVYYPLAFYASYFTIRAEGSFNSLVILKGLEAQRKEILRISSLERPTNVDKENATVIEVAAEMYLRGYEFLPISLTESDAYEFKIVDGKLLPPFNCIPALGNQVAKEIVQAREEAPFTSKEDLKKRGKVSQSVIETMEEMKMLENLPDEEQINLFTF</sequence>
<feature type="domain" description="Polymerase/histidinol phosphatase N-terminal" evidence="8">
    <location>
        <begin position="276"/>
        <end position="342"/>
    </location>
</feature>
<dbReference type="EMBL" id="AENT01000030">
    <property type="protein sequence ID" value="EFR42199.1"/>
    <property type="molecule type" value="Genomic_DNA"/>
</dbReference>
<dbReference type="CDD" id="cd04484">
    <property type="entry name" value="polC_OBF"/>
    <property type="match status" value="1"/>
</dbReference>
<dbReference type="NCBIfam" id="NF001688">
    <property type="entry name" value="PRK00448.1"/>
    <property type="match status" value="1"/>
</dbReference>
<dbReference type="Gene3D" id="6.10.140.1510">
    <property type="match status" value="1"/>
</dbReference>
<dbReference type="InterPro" id="IPR004805">
    <property type="entry name" value="DnaE2/DnaE/PolC"/>
</dbReference>
<dbReference type="InterPro" id="IPR016195">
    <property type="entry name" value="Pol/histidinol_Pase-like"/>
</dbReference>
<dbReference type="InterPro" id="IPR040982">
    <property type="entry name" value="DNA_pol3_finger"/>
</dbReference>
<dbReference type="InterPro" id="IPR012340">
    <property type="entry name" value="NA-bd_OB-fold"/>
</dbReference>
<dbReference type="Proteomes" id="UP000004594">
    <property type="component" value="Unassembled WGS sequence"/>
</dbReference>
<dbReference type="InterPro" id="IPR029460">
    <property type="entry name" value="DNAPol_HHH"/>
</dbReference>
<comment type="caution">
    <text evidence="9">The sequence shown here is derived from an EMBL/GenBank/DDBJ whole genome shotgun (WGS) entry which is preliminary data.</text>
</comment>
<comment type="catalytic activity">
    <reaction evidence="6 7">
        <text>DNA(n) + a 2'-deoxyribonucleoside 5'-triphosphate = DNA(n+1) + diphosphate</text>
        <dbReference type="Rhea" id="RHEA:22508"/>
        <dbReference type="Rhea" id="RHEA-COMP:17339"/>
        <dbReference type="Rhea" id="RHEA-COMP:17340"/>
        <dbReference type="ChEBI" id="CHEBI:33019"/>
        <dbReference type="ChEBI" id="CHEBI:61560"/>
        <dbReference type="ChEBI" id="CHEBI:173112"/>
        <dbReference type="EC" id="2.7.7.7"/>
    </reaction>
</comment>
<dbReference type="GO" id="GO:0003677">
    <property type="term" value="F:DNA binding"/>
    <property type="evidence" value="ECO:0007669"/>
    <property type="project" value="UniProtKB-UniRule"/>
</dbReference>
<evidence type="ECO:0000256" key="7">
    <source>
        <dbReference type="HAMAP-Rule" id="MF_00356"/>
    </source>
</evidence>
<accession>E4LAL0</accession>
<keyword evidence="7" id="KW-0540">Nuclease</keyword>
<evidence type="ECO:0000256" key="2">
    <source>
        <dbReference type="ARBA" id="ARBA00022695"/>
    </source>
</evidence>
<evidence type="ECO:0000259" key="8">
    <source>
        <dbReference type="SMART" id="SM00481"/>
    </source>
</evidence>
<evidence type="ECO:0000313" key="9">
    <source>
        <dbReference type="EMBL" id="EFR42199.1"/>
    </source>
</evidence>
<keyword evidence="4 7" id="KW-0269">Exonuclease</keyword>
<keyword evidence="5 7" id="KW-0239">DNA-directed DNA polymerase</keyword>
<dbReference type="Gene3D" id="3.30.1900.20">
    <property type="match status" value="1"/>
</dbReference>
<reference evidence="9 10" key="1">
    <citation type="submission" date="2010-11" db="EMBL/GenBank/DDBJ databases">
        <authorList>
            <person name="Durkin A.S."/>
            <person name="Madupu R."/>
            <person name="Torralba M."/>
            <person name="Gillis M."/>
            <person name="Methe B."/>
            <person name="Sutton G."/>
            <person name="Nelson K.E."/>
        </authorList>
    </citation>
    <scope>NUCLEOTIDE SEQUENCE [LARGE SCALE GENOMIC DNA]</scope>
    <source>
        <strain evidence="9 10">UPII 345-E</strain>
    </source>
</reference>
<gene>
    <name evidence="7 9" type="primary">polC</name>
    <name evidence="9" type="ORF">HMPREF9220_0275</name>
</gene>
<dbReference type="InterPro" id="IPR011708">
    <property type="entry name" value="DNA_pol3_alpha_NTPase_dom"/>
</dbReference>
<evidence type="ECO:0000313" key="10">
    <source>
        <dbReference type="Proteomes" id="UP000004594"/>
    </source>
</evidence>
<proteinExistence type="inferred from homology"/>
<dbReference type="GO" id="GO:0008408">
    <property type="term" value="F:3'-5' exonuclease activity"/>
    <property type="evidence" value="ECO:0007669"/>
    <property type="project" value="UniProtKB-UniRule"/>
</dbReference>
<dbReference type="Gene3D" id="3.20.20.140">
    <property type="entry name" value="Metal-dependent hydrolases"/>
    <property type="match status" value="1"/>
</dbReference>